<sequence>MRHNRPHRQTPYVRERAPKVPTVFLIDDHAMFREGLLLALRAAAPELDFEAFACGTQAVAALTDRPDVRAVMADYYLPDLCGAALLGRLRATRPDLRLLVISASEDRQDVRSALAAGAHGFVHKSADSRTLLEALQTVLRGERYLLGWRDFGDEAGDLGERADSAGGQGLRDDDTTVAQRLATLTPRQREVLLLVCDGLRNGEIAARLGMTEKTVKAHVSAILGTLGALNRTQAASLARRGGLLGKPA</sequence>
<evidence type="ECO:0000256" key="3">
    <source>
        <dbReference type="PROSITE-ProRule" id="PRU00169"/>
    </source>
</evidence>
<evidence type="ECO:0000256" key="2">
    <source>
        <dbReference type="ARBA" id="ARBA00023125"/>
    </source>
</evidence>
<dbReference type="Gene3D" id="3.40.50.2300">
    <property type="match status" value="1"/>
</dbReference>
<dbReference type="PRINTS" id="PR00038">
    <property type="entry name" value="HTHLUXR"/>
</dbReference>
<feature type="domain" description="HTH luxR-type" evidence="4">
    <location>
        <begin position="177"/>
        <end position="242"/>
    </location>
</feature>
<dbReference type="CDD" id="cd17535">
    <property type="entry name" value="REC_NarL-like"/>
    <property type="match status" value="1"/>
</dbReference>
<dbReference type="PANTHER" id="PTHR43214:SF44">
    <property type="entry name" value="TWO-COMPONENT RESPONSE REGULATOR"/>
    <property type="match status" value="1"/>
</dbReference>
<dbReference type="SMART" id="SM00421">
    <property type="entry name" value="HTH_LUXR"/>
    <property type="match status" value="1"/>
</dbReference>
<evidence type="ECO:0000259" key="4">
    <source>
        <dbReference type="PROSITE" id="PS50043"/>
    </source>
</evidence>
<dbReference type="Pfam" id="PF00196">
    <property type="entry name" value="GerE"/>
    <property type="match status" value="1"/>
</dbReference>
<dbReference type="InterPro" id="IPR058245">
    <property type="entry name" value="NreC/VraR/RcsB-like_REC"/>
</dbReference>
<protein>
    <submittedName>
        <fullName evidence="6">LuxR family transcriptional regulator</fullName>
    </submittedName>
</protein>
<dbReference type="SUPFAM" id="SSF52172">
    <property type="entry name" value="CheY-like"/>
    <property type="match status" value="1"/>
</dbReference>
<dbReference type="SMART" id="SM00448">
    <property type="entry name" value="REC"/>
    <property type="match status" value="1"/>
</dbReference>
<dbReference type="GO" id="GO:0003677">
    <property type="term" value="F:DNA binding"/>
    <property type="evidence" value="ECO:0007669"/>
    <property type="project" value="UniProtKB-KW"/>
</dbReference>
<feature type="modified residue" description="4-aspartylphosphate" evidence="3">
    <location>
        <position position="74"/>
    </location>
</feature>
<dbReference type="PANTHER" id="PTHR43214">
    <property type="entry name" value="TWO-COMPONENT RESPONSE REGULATOR"/>
    <property type="match status" value="1"/>
</dbReference>
<evidence type="ECO:0000256" key="1">
    <source>
        <dbReference type="ARBA" id="ARBA00022553"/>
    </source>
</evidence>
<dbReference type="PROSITE" id="PS50043">
    <property type="entry name" value="HTH_LUXR_2"/>
    <property type="match status" value="1"/>
</dbReference>
<evidence type="ECO:0000313" key="6">
    <source>
        <dbReference type="EMBL" id="VVD74716.1"/>
    </source>
</evidence>
<name>A0A5E4SFP4_9BURK</name>
<dbReference type="AlphaFoldDB" id="A0A5E4SFP4"/>
<dbReference type="InterPro" id="IPR011006">
    <property type="entry name" value="CheY-like_superfamily"/>
</dbReference>
<evidence type="ECO:0000313" key="7">
    <source>
        <dbReference type="Proteomes" id="UP000382577"/>
    </source>
</evidence>
<dbReference type="InterPro" id="IPR036388">
    <property type="entry name" value="WH-like_DNA-bd_sf"/>
</dbReference>
<dbReference type="GO" id="GO:0006355">
    <property type="term" value="P:regulation of DNA-templated transcription"/>
    <property type="evidence" value="ECO:0007669"/>
    <property type="project" value="InterPro"/>
</dbReference>
<dbReference type="Pfam" id="PF00072">
    <property type="entry name" value="Response_reg"/>
    <property type="match status" value="1"/>
</dbReference>
<feature type="domain" description="Response regulatory" evidence="5">
    <location>
        <begin position="22"/>
        <end position="139"/>
    </location>
</feature>
<dbReference type="RefSeq" id="WP_224785802.1">
    <property type="nucleotide sequence ID" value="NZ_CABPRW010000002.1"/>
</dbReference>
<dbReference type="InterPro" id="IPR000792">
    <property type="entry name" value="Tscrpt_reg_LuxR_C"/>
</dbReference>
<dbReference type="EMBL" id="CABPRW010000002">
    <property type="protein sequence ID" value="VVD74716.1"/>
    <property type="molecule type" value="Genomic_DNA"/>
</dbReference>
<dbReference type="Gene3D" id="1.10.10.10">
    <property type="entry name" value="Winged helix-like DNA-binding domain superfamily/Winged helix DNA-binding domain"/>
    <property type="match status" value="1"/>
</dbReference>
<dbReference type="InterPro" id="IPR016032">
    <property type="entry name" value="Sig_transdc_resp-reg_C-effctor"/>
</dbReference>
<accession>A0A5E4SFP4</accession>
<keyword evidence="2" id="KW-0238">DNA-binding</keyword>
<evidence type="ECO:0000259" key="5">
    <source>
        <dbReference type="PROSITE" id="PS50110"/>
    </source>
</evidence>
<dbReference type="Proteomes" id="UP000382577">
    <property type="component" value="Unassembled WGS sequence"/>
</dbReference>
<gene>
    <name evidence="6" type="ORF">PFI31113_00779</name>
</gene>
<reference evidence="6 7" key="1">
    <citation type="submission" date="2019-08" db="EMBL/GenBank/DDBJ databases">
        <authorList>
            <person name="Peeters C."/>
        </authorList>
    </citation>
    <scope>NUCLEOTIDE SEQUENCE [LARGE SCALE GENOMIC DNA]</scope>
    <source>
        <strain evidence="6 7">LMG 31113</strain>
    </source>
</reference>
<proteinExistence type="predicted"/>
<dbReference type="GO" id="GO:0000160">
    <property type="term" value="P:phosphorelay signal transduction system"/>
    <property type="evidence" value="ECO:0007669"/>
    <property type="project" value="InterPro"/>
</dbReference>
<dbReference type="InterPro" id="IPR039420">
    <property type="entry name" value="WalR-like"/>
</dbReference>
<dbReference type="PROSITE" id="PS50110">
    <property type="entry name" value="RESPONSE_REGULATORY"/>
    <property type="match status" value="1"/>
</dbReference>
<dbReference type="SUPFAM" id="SSF46894">
    <property type="entry name" value="C-terminal effector domain of the bipartite response regulators"/>
    <property type="match status" value="1"/>
</dbReference>
<dbReference type="InterPro" id="IPR001789">
    <property type="entry name" value="Sig_transdc_resp-reg_receiver"/>
</dbReference>
<dbReference type="CDD" id="cd06170">
    <property type="entry name" value="LuxR_C_like"/>
    <property type="match status" value="1"/>
</dbReference>
<keyword evidence="1 3" id="KW-0597">Phosphoprotein</keyword>
<organism evidence="6 7">
    <name type="scientific">Pandoraea fibrosis</name>
    <dbReference type="NCBI Taxonomy" id="1891094"/>
    <lineage>
        <taxon>Bacteria</taxon>
        <taxon>Pseudomonadati</taxon>
        <taxon>Pseudomonadota</taxon>
        <taxon>Betaproteobacteria</taxon>
        <taxon>Burkholderiales</taxon>
        <taxon>Burkholderiaceae</taxon>
        <taxon>Pandoraea</taxon>
    </lineage>
</organism>